<evidence type="ECO:0000313" key="6">
    <source>
        <dbReference type="Proteomes" id="UP000641137"/>
    </source>
</evidence>
<proteinExistence type="predicted"/>
<dbReference type="CDD" id="cd07377">
    <property type="entry name" value="WHTH_GntR"/>
    <property type="match status" value="1"/>
</dbReference>
<reference evidence="5" key="1">
    <citation type="journal article" date="2014" name="Int. J. Syst. Evol. Microbiol.">
        <title>Complete genome sequence of Corynebacterium casei LMG S-19264T (=DSM 44701T), isolated from a smear-ripened cheese.</title>
        <authorList>
            <consortium name="US DOE Joint Genome Institute (JGI-PGF)"/>
            <person name="Walter F."/>
            <person name="Albersmeier A."/>
            <person name="Kalinowski J."/>
            <person name="Ruckert C."/>
        </authorList>
    </citation>
    <scope>NUCLEOTIDE SEQUENCE</scope>
    <source>
        <strain evidence="5">KCTC 42097</strain>
    </source>
</reference>
<dbReference type="GO" id="GO:0003677">
    <property type="term" value="F:DNA binding"/>
    <property type="evidence" value="ECO:0007669"/>
    <property type="project" value="UniProtKB-KW"/>
</dbReference>
<sequence length="222" mass="24848">MVSRADAVREKLEELIIEGAFASGERLDETTLSKKFNVSRTPLREAFQALAASGLLDLQTRRGAFVRHPAFDEVIEMFEVMAEMEAFCGKLAARRITQNTLHALSETVVLCEAAVESDDINGYYNANETFHFLIYEASGNAFLSKEARKLHRQLKPFRRMQLKVRGRLNQSLAEHRMVLDALVAGDSDSAADILRDHVAIQGTKFNDLIVSYRRASQKAATA</sequence>
<dbReference type="SMART" id="SM00345">
    <property type="entry name" value="HTH_GNTR"/>
    <property type="match status" value="1"/>
</dbReference>
<keyword evidence="1" id="KW-0805">Transcription regulation</keyword>
<dbReference type="InterPro" id="IPR008920">
    <property type="entry name" value="TF_FadR/GntR_C"/>
</dbReference>
<dbReference type="PROSITE" id="PS50949">
    <property type="entry name" value="HTH_GNTR"/>
    <property type="match status" value="1"/>
</dbReference>
<comment type="caution">
    <text evidence="5">The sequence shown here is derived from an EMBL/GenBank/DDBJ whole genome shotgun (WGS) entry which is preliminary data.</text>
</comment>
<dbReference type="SMART" id="SM00895">
    <property type="entry name" value="FCD"/>
    <property type="match status" value="1"/>
</dbReference>
<dbReference type="GO" id="GO:0003700">
    <property type="term" value="F:DNA-binding transcription factor activity"/>
    <property type="evidence" value="ECO:0007669"/>
    <property type="project" value="InterPro"/>
</dbReference>
<dbReference type="EMBL" id="BMZO01000010">
    <property type="protein sequence ID" value="GHC77491.1"/>
    <property type="molecule type" value="Genomic_DNA"/>
</dbReference>
<evidence type="ECO:0000256" key="2">
    <source>
        <dbReference type="ARBA" id="ARBA00023125"/>
    </source>
</evidence>
<dbReference type="PANTHER" id="PTHR43537:SF49">
    <property type="entry name" value="TRANSCRIPTIONAL REGULATORY PROTEIN"/>
    <property type="match status" value="1"/>
</dbReference>
<dbReference type="SUPFAM" id="SSF48008">
    <property type="entry name" value="GntR ligand-binding domain-like"/>
    <property type="match status" value="1"/>
</dbReference>
<evidence type="ECO:0000313" key="5">
    <source>
        <dbReference type="EMBL" id="GHC77491.1"/>
    </source>
</evidence>
<evidence type="ECO:0000256" key="1">
    <source>
        <dbReference type="ARBA" id="ARBA00023015"/>
    </source>
</evidence>
<dbReference type="Gene3D" id="1.20.120.530">
    <property type="entry name" value="GntR ligand-binding domain-like"/>
    <property type="match status" value="1"/>
</dbReference>
<dbReference type="SUPFAM" id="SSF46785">
    <property type="entry name" value="Winged helix' DNA-binding domain"/>
    <property type="match status" value="1"/>
</dbReference>
<keyword evidence="2" id="KW-0238">DNA-binding</keyword>
<feature type="domain" description="HTH gntR-type" evidence="4">
    <location>
        <begin position="2"/>
        <end position="69"/>
    </location>
</feature>
<organism evidence="5 6">
    <name type="scientific">Limoniibacter endophyticus</name>
    <dbReference type="NCBI Taxonomy" id="1565040"/>
    <lineage>
        <taxon>Bacteria</taxon>
        <taxon>Pseudomonadati</taxon>
        <taxon>Pseudomonadota</taxon>
        <taxon>Alphaproteobacteria</taxon>
        <taxon>Hyphomicrobiales</taxon>
        <taxon>Bartonellaceae</taxon>
        <taxon>Limoniibacter</taxon>
    </lineage>
</organism>
<reference evidence="5" key="2">
    <citation type="submission" date="2020-09" db="EMBL/GenBank/DDBJ databases">
        <authorList>
            <person name="Sun Q."/>
            <person name="Kim S."/>
        </authorList>
    </citation>
    <scope>NUCLEOTIDE SEQUENCE</scope>
    <source>
        <strain evidence="5">KCTC 42097</strain>
    </source>
</reference>
<name>A0A8J3DQM6_9HYPH</name>
<dbReference type="InterPro" id="IPR036390">
    <property type="entry name" value="WH_DNA-bd_sf"/>
</dbReference>
<dbReference type="Pfam" id="PF00392">
    <property type="entry name" value="GntR"/>
    <property type="match status" value="1"/>
</dbReference>
<dbReference type="Proteomes" id="UP000641137">
    <property type="component" value="Unassembled WGS sequence"/>
</dbReference>
<keyword evidence="6" id="KW-1185">Reference proteome</keyword>
<dbReference type="InterPro" id="IPR036388">
    <property type="entry name" value="WH-like_DNA-bd_sf"/>
</dbReference>
<evidence type="ECO:0000259" key="4">
    <source>
        <dbReference type="PROSITE" id="PS50949"/>
    </source>
</evidence>
<evidence type="ECO:0000256" key="3">
    <source>
        <dbReference type="ARBA" id="ARBA00023163"/>
    </source>
</evidence>
<gene>
    <name evidence="5" type="primary">matR</name>
    <name evidence="5" type="ORF">GCM10010136_28750</name>
</gene>
<dbReference type="PANTHER" id="PTHR43537">
    <property type="entry name" value="TRANSCRIPTIONAL REGULATOR, GNTR FAMILY"/>
    <property type="match status" value="1"/>
</dbReference>
<dbReference type="Pfam" id="PF07729">
    <property type="entry name" value="FCD"/>
    <property type="match status" value="1"/>
</dbReference>
<protein>
    <submittedName>
        <fullName evidence="5">AsnC family transcriptional regulator</fullName>
    </submittedName>
</protein>
<dbReference type="PRINTS" id="PR00035">
    <property type="entry name" value="HTHGNTR"/>
</dbReference>
<dbReference type="AlphaFoldDB" id="A0A8J3DQM6"/>
<dbReference type="Gene3D" id="1.10.10.10">
    <property type="entry name" value="Winged helix-like DNA-binding domain superfamily/Winged helix DNA-binding domain"/>
    <property type="match status" value="1"/>
</dbReference>
<dbReference type="InterPro" id="IPR011711">
    <property type="entry name" value="GntR_C"/>
</dbReference>
<keyword evidence="3" id="KW-0804">Transcription</keyword>
<dbReference type="InterPro" id="IPR000524">
    <property type="entry name" value="Tscrpt_reg_HTH_GntR"/>
</dbReference>
<accession>A0A8J3DQM6</accession>